<dbReference type="EMBL" id="VLJT01000041">
    <property type="protein sequence ID" value="TWH10313.1"/>
    <property type="molecule type" value="Genomic_DNA"/>
</dbReference>
<proteinExistence type="inferred from homology"/>
<accession>A0A562DLB4</accession>
<name>A0A562DLB4_RHORH</name>
<dbReference type="FunFam" id="3.40.605.10:FF:000007">
    <property type="entry name" value="NAD/NADP-dependent betaine aldehyde dehydrogenase"/>
    <property type="match status" value="1"/>
</dbReference>
<evidence type="ECO:0000256" key="2">
    <source>
        <dbReference type="ARBA" id="ARBA00023002"/>
    </source>
</evidence>
<protein>
    <submittedName>
        <fullName evidence="6">Acyl-CoA reductase-like NAD-dependent aldehyde dehydrogenase</fullName>
    </submittedName>
</protein>
<evidence type="ECO:0000313" key="7">
    <source>
        <dbReference type="Proteomes" id="UP000317573"/>
    </source>
</evidence>
<evidence type="ECO:0000313" key="6">
    <source>
        <dbReference type="EMBL" id="TWH10313.1"/>
    </source>
</evidence>
<comment type="similarity">
    <text evidence="1 4">Belongs to the aldehyde dehydrogenase family.</text>
</comment>
<dbReference type="Gene3D" id="3.40.605.10">
    <property type="entry name" value="Aldehyde Dehydrogenase, Chain A, domain 1"/>
    <property type="match status" value="1"/>
</dbReference>
<dbReference type="GO" id="GO:0016620">
    <property type="term" value="F:oxidoreductase activity, acting on the aldehyde or oxo group of donors, NAD or NADP as acceptor"/>
    <property type="evidence" value="ECO:0007669"/>
    <property type="project" value="InterPro"/>
</dbReference>
<sequence length="495" mass="52138">MTTQPQSWSFPLQKDNGSAPMFIDGGWSAAISGATFPTYDPGTEEKIADVALGSEKDAEVAVAAARRAFDEERWMRLPAQQRGAILWRASELIKASADDLAVLESRDMGIPVPQARSMVLEAAAQFQYYAGWADKIHGRTIDLGPAERRIQGYTLREPVGVVAMIVPWNAPLISASKKLAPALAAGCTCILKPAAETPLTALWLGQILHEAGVPAGVVNIVTGPGSTVGSALAEHDDVDAVAFTGSTEVGRSIINAGAGNIKKLSLELGGKSPVIIMPDADLTAAIPGVAGAVFWNTGQVCAAGTRLFVHEAVFDQVVEGVAEEGRRLRIGYGADPDVDLGPLISAKQLERVTAYVDGGREAGAHVVTGGNRIGDKGYFFEPTVLADVDQTMAVMREEIFGPVLGVMPFSDVDEAVALANDTSYGLASSVWTRDGAVGHAIARRLRAGRVGINVHRAGGVHMPAGGYRQSGWGRESGPEAMENYLETKSVVSTLD</sequence>
<comment type="caution">
    <text evidence="6">The sequence shown here is derived from an EMBL/GenBank/DDBJ whole genome shotgun (WGS) entry which is preliminary data.</text>
</comment>
<dbReference type="Proteomes" id="UP000317573">
    <property type="component" value="Unassembled WGS sequence"/>
</dbReference>
<evidence type="ECO:0000256" key="4">
    <source>
        <dbReference type="RuleBase" id="RU003345"/>
    </source>
</evidence>
<dbReference type="PANTHER" id="PTHR11699">
    <property type="entry name" value="ALDEHYDE DEHYDROGENASE-RELATED"/>
    <property type="match status" value="1"/>
</dbReference>
<dbReference type="InterPro" id="IPR029510">
    <property type="entry name" value="Ald_DH_CS_GLU"/>
</dbReference>
<dbReference type="RefSeq" id="WP_145692824.1">
    <property type="nucleotide sequence ID" value="NZ_VLJT01000041.1"/>
</dbReference>
<feature type="active site" evidence="3">
    <location>
        <position position="267"/>
    </location>
</feature>
<dbReference type="InterPro" id="IPR016163">
    <property type="entry name" value="Ald_DH_C"/>
</dbReference>
<gene>
    <name evidence="6" type="ORF">L618_004100000250</name>
</gene>
<dbReference type="Pfam" id="PF00171">
    <property type="entry name" value="Aldedh"/>
    <property type="match status" value="1"/>
</dbReference>
<reference evidence="6 7" key="1">
    <citation type="submission" date="2019-07" db="EMBL/GenBank/DDBJ databases">
        <title>Genome sequencing of lignin-degrading bacterial isolates.</title>
        <authorList>
            <person name="Gladden J."/>
        </authorList>
    </citation>
    <scope>NUCLEOTIDE SEQUENCE [LARGE SCALE GENOMIC DNA]</scope>
    <source>
        <strain evidence="6 7">J45</strain>
    </source>
</reference>
<dbReference type="AlphaFoldDB" id="A0A562DLB4"/>
<dbReference type="InterPro" id="IPR016160">
    <property type="entry name" value="Ald_DH_CS_CYS"/>
</dbReference>
<keyword evidence="2 4" id="KW-0560">Oxidoreductase</keyword>
<dbReference type="FunFam" id="3.40.309.10:FF:000009">
    <property type="entry name" value="Aldehyde dehydrogenase A"/>
    <property type="match status" value="1"/>
</dbReference>
<evidence type="ECO:0000256" key="1">
    <source>
        <dbReference type="ARBA" id="ARBA00009986"/>
    </source>
</evidence>
<organism evidence="6 7">
    <name type="scientific">Rhodococcus rhodochrous J45</name>
    <dbReference type="NCBI Taxonomy" id="935266"/>
    <lineage>
        <taxon>Bacteria</taxon>
        <taxon>Bacillati</taxon>
        <taxon>Actinomycetota</taxon>
        <taxon>Actinomycetes</taxon>
        <taxon>Mycobacteriales</taxon>
        <taxon>Nocardiaceae</taxon>
        <taxon>Rhodococcus</taxon>
    </lineage>
</organism>
<dbReference type="Gene3D" id="3.40.309.10">
    <property type="entry name" value="Aldehyde Dehydrogenase, Chain A, domain 2"/>
    <property type="match status" value="1"/>
</dbReference>
<dbReference type="InterPro" id="IPR015590">
    <property type="entry name" value="Aldehyde_DH_dom"/>
</dbReference>
<dbReference type="PROSITE" id="PS00687">
    <property type="entry name" value="ALDEHYDE_DEHYDR_GLU"/>
    <property type="match status" value="1"/>
</dbReference>
<dbReference type="SUPFAM" id="SSF53720">
    <property type="entry name" value="ALDH-like"/>
    <property type="match status" value="1"/>
</dbReference>
<dbReference type="InterPro" id="IPR016161">
    <property type="entry name" value="Ald_DH/histidinol_DH"/>
</dbReference>
<evidence type="ECO:0000259" key="5">
    <source>
        <dbReference type="Pfam" id="PF00171"/>
    </source>
</evidence>
<feature type="domain" description="Aldehyde dehydrogenase" evidence="5">
    <location>
        <begin position="31"/>
        <end position="490"/>
    </location>
</feature>
<dbReference type="PROSITE" id="PS00070">
    <property type="entry name" value="ALDEHYDE_DEHYDR_CYS"/>
    <property type="match status" value="1"/>
</dbReference>
<evidence type="ECO:0000256" key="3">
    <source>
        <dbReference type="PROSITE-ProRule" id="PRU10007"/>
    </source>
</evidence>
<dbReference type="InterPro" id="IPR016162">
    <property type="entry name" value="Ald_DH_N"/>
</dbReference>